<dbReference type="PANTHER" id="PTHR28644:SF1">
    <property type="entry name" value="SMALL INTEGRAL MEMBRANE PROTEIN 15"/>
    <property type="match status" value="1"/>
</dbReference>
<reference evidence="10" key="2">
    <citation type="journal article" date="2016" name="Mol. Ecol.">
        <title>Population genomics of the filarial nematode parasite Wuchereria bancrofti from mosquitoes.</title>
        <authorList>
            <person name="Small S.T."/>
            <person name="Reimer L.J."/>
            <person name="Tisch D.J."/>
            <person name="King C.L."/>
            <person name="Christensen B.M."/>
            <person name="Siba P.M."/>
            <person name="Kazura J.W."/>
            <person name="Serre D."/>
            <person name="Zimmerman P.A."/>
        </authorList>
    </citation>
    <scope>NUCLEOTIDE SEQUENCE</scope>
    <source>
        <strain evidence="10">pt0022</strain>
    </source>
</reference>
<dbReference type="PANTHER" id="PTHR28644">
    <property type="entry name" value="SMALL INTEGRAL MEMBRANE PROTEIN 15"/>
    <property type="match status" value="1"/>
</dbReference>
<keyword evidence="5 8" id="KW-1133">Transmembrane helix</keyword>
<dbReference type="GO" id="GO:0016020">
    <property type="term" value="C:membrane"/>
    <property type="evidence" value="ECO:0007669"/>
    <property type="project" value="UniProtKB-SubCell"/>
</dbReference>
<comment type="similarity">
    <text evidence="2">Belongs to the SMIM15 family.</text>
</comment>
<evidence type="ECO:0000313" key="10">
    <source>
        <dbReference type="Proteomes" id="UP000093561"/>
    </source>
</evidence>
<gene>
    <name evidence="9" type="ORF">WBA_LOCUS8634</name>
</gene>
<proteinExistence type="inferred from homology"/>
<sequence>MLLDNLKDYFSKLLISLVLWITDDPGSFFITQLLFITPLLLLTTVLSWKLHKAIKIEKRRKKLQKNNVRRKKKE</sequence>
<reference evidence="12" key="4">
    <citation type="submission" date="2024-02" db="UniProtKB">
        <authorList>
            <consortium name="WormBaseParasite"/>
        </authorList>
    </citation>
    <scope>IDENTIFICATION</scope>
    <source>
        <strain evidence="12">pt0022</strain>
    </source>
</reference>
<keyword evidence="11" id="KW-1185">Reference proteome</keyword>
<protein>
    <recommendedName>
        <fullName evidence="3">Small integral membrane protein 15</fullName>
    </recommendedName>
</protein>
<evidence type="ECO:0000256" key="1">
    <source>
        <dbReference type="ARBA" id="ARBA00004167"/>
    </source>
</evidence>
<dbReference type="InParanoid" id="A0A3P7FXH3"/>
<evidence type="ECO:0000256" key="7">
    <source>
        <dbReference type="ARBA" id="ARBA00023136"/>
    </source>
</evidence>
<comment type="subcellular location">
    <subcellularLocation>
        <location evidence="1">Membrane</location>
        <topology evidence="1">Single-pass membrane protein</topology>
    </subcellularLocation>
</comment>
<organism evidence="9 11">
    <name type="scientific">Wuchereria bancrofti</name>
    <dbReference type="NCBI Taxonomy" id="6293"/>
    <lineage>
        <taxon>Eukaryota</taxon>
        <taxon>Metazoa</taxon>
        <taxon>Ecdysozoa</taxon>
        <taxon>Nematoda</taxon>
        <taxon>Chromadorea</taxon>
        <taxon>Rhabditida</taxon>
        <taxon>Spirurina</taxon>
        <taxon>Spiruromorpha</taxon>
        <taxon>Filarioidea</taxon>
        <taxon>Onchocercidae</taxon>
        <taxon>Wuchereria</taxon>
    </lineage>
</organism>
<feature type="transmembrane region" description="Helical" evidence="8">
    <location>
        <begin position="29"/>
        <end position="50"/>
    </location>
</feature>
<name>A0A3P7FXH3_WUCBA</name>
<evidence type="ECO:0000256" key="5">
    <source>
        <dbReference type="ARBA" id="ARBA00022989"/>
    </source>
</evidence>
<dbReference type="WBParaSite" id="mrna-Wban_07587">
    <property type="protein sequence ID" value="mrna-Wban_07587"/>
    <property type="gene ID" value="Wban_07587"/>
</dbReference>
<evidence type="ECO:0000313" key="12">
    <source>
        <dbReference type="WBParaSite" id="mrna-Wban_07587"/>
    </source>
</evidence>
<dbReference type="Proteomes" id="UP000270924">
    <property type="component" value="Unassembled WGS sequence"/>
</dbReference>
<evidence type="ECO:0000256" key="2">
    <source>
        <dbReference type="ARBA" id="ARBA00006758"/>
    </source>
</evidence>
<accession>A0A3P7FXH3</accession>
<evidence type="ECO:0000256" key="8">
    <source>
        <dbReference type="SAM" id="Phobius"/>
    </source>
</evidence>
<keyword evidence="4 8" id="KW-0812">Transmembrane</keyword>
<evidence type="ECO:0000313" key="11">
    <source>
        <dbReference type="Proteomes" id="UP000270924"/>
    </source>
</evidence>
<keyword evidence="6" id="KW-0175">Coiled coil</keyword>
<evidence type="ECO:0000256" key="6">
    <source>
        <dbReference type="ARBA" id="ARBA00023054"/>
    </source>
</evidence>
<evidence type="ECO:0000256" key="3">
    <source>
        <dbReference type="ARBA" id="ARBA00017904"/>
    </source>
</evidence>
<keyword evidence="7 8" id="KW-0472">Membrane</keyword>
<reference evidence="9 11" key="3">
    <citation type="submission" date="2018-11" db="EMBL/GenBank/DDBJ databases">
        <authorList>
            <consortium name="Pathogen Informatics"/>
        </authorList>
    </citation>
    <scope>NUCLEOTIDE SEQUENCE [LARGE SCALE GENOMIC DNA]</scope>
</reference>
<dbReference type="AlphaFoldDB" id="A0A3P7FXH3"/>
<dbReference type="OMA" id="VLWITDD"/>
<dbReference type="Proteomes" id="UP000093561">
    <property type="component" value="Unassembled WGS sequence"/>
</dbReference>
<evidence type="ECO:0000313" key="9">
    <source>
        <dbReference type="EMBL" id="VDM15248.1"/>
    </source>
</evidence>
<dbReference type="OrthoDB" id="10451646at2759"/>
<evidence type="ECO:0000256" key="4">
    <source>
        <dbReference type="ARBA" id="ARBA00022692"/>
    </source>
</evidence>
<reference evidence="10" key="1">
    <citation type="submission" date="2015-03" db="EMBL/GenBank/DDBJ databases">
        <title>Wuchereria bancrofti Genome Sequencing Papua New Guinea Strain.</title>
        <authorList>
            <person name="Small S.T."/>
            <person name="Serre D."/>
            <person name="Zimmerman P.A."/>
        </authorList>
    </citation>
    <scope>NUCLEOTIDE SEQUENCE [LARGE SCALE GENOMIC DNA]</scope>
    <source>
        <strain evidence="10">pt0022</strain>
    </source>
</reference>
<dbReference type="Pfam" id="PF15086">
    <property type="entry name" value="UPF0542"/>
    <property type="match status" value="1"/>
</dbReference>
<dbReference type="EMBL" id="UYWW01007426">
    <property type="protein sequence ID" value="VDM15248.1"/>
    <property type="molecule type" value="Genomic_DNA"/>
</dbReference>
<dbReference type="InterPro" id="IPR027877">
    <property type="entry name" value="Smim15"/>
</dbReference>